<name>A0A5N6U9K4_ASPAV</name>
<dbReference type="Proteomes" id="UP000325780">
    <property type="component" value="Unassembled WGS sequence"/>
</dbReference>
<feature type="compositionally biased region" description="Basic and acidic residues" evidence="1">
    <location>
        <begin position="82"/>
        <end position="91"/>
    </location>
</feature>
<evidence type="ECO:0000256" key="1">
    <source>
        <dbReference type="SAM" id="MobiDB-lite"/>
    </source>
</evidence>
<dbReference type="AlphaFoldDB" id="A0A5N6U9K4"/>
<evidence type="ECO:0000313" key="2">
    <source>
        <dbReference type="EMBL" id="KAE8155278.1"/>
    </source>
</evidence>
<dbReference type="OrthoDB" id="5532350at2759"/>
<accession>A0A5N6U9K4</accession>
<evidence type="ECO:0000313" key="3">
    <source>
        <dbReference type="Proteomes" id="UP000325780"/>
    </source>
</evidence>
<sequence length="91" mass="10663">MSFTFMQASRPIVRARSTSNSVRPFSIVVPARLEGEMQVPKLRGFLAEKGEFPRREIAAFDFRPQEAGRFRRLQQQASTRRQQLEDLEKYM</sequence>
<proteinExistence type="predicted"/>
<reference evidence="2 3" key="1">
    <citation type="submission" date="2019-04" db="EMBL/GenBank/DDBJ databases">
        <title>Friends and foes A comparative genomics study of 23 Aspergillus species from section Flavi.</title>
        <authorList>
            <consortium name="DOE Joint Genome Institute"/>
            <person name="Kjaerbolling I."/>
            <person name="Vesth T."/>
            <person name="Frisvad J.C."/>
            <person name="Nybo J.L."/>
            <person name="Theobald S."/>
            <person name="Kildgaard S."/>
            <person name="Isbrandt T."/>
            <person name="Kuo A."/>
            <person name="Sato A."/>
            <person name="Lyhne E.K."/>
            <person name="Kogle M.E."/>
            <person name="Wiebenga A."/>
            <person name="Kun R.S."/>
            <person name="Lubbers R.J."/>
            <person name="Makela M.R."/>
            <person name="Barry K."/>
            <person name="Chovatia M."/>
            <person name="Clum A."/>
            <person name="Daum C."/>
            <person name="Haridas S."/>
            <person name="He G."/>
            <person name="LaButti K."/>
            <person name="Lipzen A."/>
            <person name="Mondo S."/>
            <person name="Riley R."/>
            <person name="Salamov A."/>
            <person name="Simmons B.A."/>
            <person name="Magnuson J.K."/>
            <person name="Henrissat B."/>
            <person name="Mortensen U.H."/>
            <person name="Larsen T.O."/>
            <person name="Devries R.P."/>
            <person name="Grigoriev I.V."/>
            <person name="Machida M."/>
            <person name="Baker S.E."/>
            <person name="Andersen M.R."/>
        </authorList>
    </citation>
    <scope>NUCLEOTIDE SEQUENCE [LARGE SCALE GENOMIC DNA]</scope>
    <source>
        <strain evidence="2 3">IBT 18842</strain>
    </source>
</reference>
<feature type="region of interest" description="Disordered" evidence="1">
    <location>
        <begin position="71"/>
        <end position="91"/>
    </location>
</feature>
<organism evidence="2 3">
    <name type="scientific">Aspergillus avenaceus</name>
    <dbReference type="NCBI Taxonomy" id="36643"/>
    <lineage>
        <taxon>Eukaryota</taxon>
        <taxon>Fungi</taxon>
        <taxon>Dikarya</taxon>
        <taxon>Ascomycota</taxon>
        <taxon>Pezizomycotina</taxon>
        <taxon>Eurotiomycetes</taxon>
        <taxon>Eurotiomycetidae</taxon>
        <taxon>Eurotiales</taxon>
        <taxon>Aspergillaceae</taxon>
        <taxon>Aspergillus</taxon>
        <taxon>Aspergillus subgen. Circumdati</taxon>
    </lineage>
</organism>
<dbReference type="EMBL" id="ML742023">
    <property type="protein sequence ID" value="KAE8155278.1"/>
    <property type="molecule type" value="Genomic_DNA"/>
</dbReference>
<protein>
    <submittedName>
        <fullName evidence="2">Uncharacterized protein</fullName>
    </submittedName>
</protein>
<gene>
    <name evidence="2" type="ORF">BDV25DRAFT_135025</name>
</gene>
<keyword evidence="3" id="KW-1185">Reference proteome</keyword>